<dbReference type="RefSeq" id="WP_271021625.1">
    <property type="nucleotide sequence ID" value="NZ_JAQHXR010000003.1"/>
</dbReference>
<feature type="transmembrane region" description="Helical" evidence="4">
    <location>
        <begin position="99"/>
        <end position="122"/>
    </location>
</feature>
<dbReference type="Pfam" id="PF07690">
    <property type="entry name" value="MFS_1"/>
    <property type="match status" value="1"/>
</dbReference>
<feature type="transmembrane region" description="Helical" evidence="4">
    <location>
        <begin position="273"/>
        <end position="293"/>
    </location>
</feature>
<keyword evidence="2 4" id="KW-1133">Transmembrane helix</keyword>
<dbReference type="Proteomes" id="UP001210261">
    <property type="component" value="Unassembled WGS sequence"/>
</dbReference>
<name>A0ABT4VEZ7_9HELI</name>
<keyword evidence="6" id="KW-1185">Reference proteome</keyword>
<dbReference type="SUPFAM" id="SSF103473">
    <property type="entry name" value="MFS general substrate transporter"/>
    <property type="match status" value="1"/>
</dbReference>
<evidence type="ECO:0000313" key="5">
    <source>
        <dbReference type="EMBL" id="MDA3969286.1"/>
    </source>
</evidence>
<dbReference type="InterPro" id="IPR052524">
    <property type="entry name" value="MFS_Cyanate_Porter"/>
</dbReference>
<dbReference type="PANTHER" id="PTHR23523:SF2">
    <property type="entry name" value="2-NITROIMIDAZOLE TRANSPORTER"/>
    <property type="match status" value="1"/>
</dbReference>
<feature type="transmembrane region" description="Helical" evidence="4">
    <location>
        <begin position="202"/>
        <end position="229"/>
    </location>
</feature>
<evidence type="ECO:0000256" key="4">
    <source>
        <dbReference type="SAM" id="Phobius"/>
    </source>
</evidence>
<feature type="transmembrane region" description="Helical" evidence="4">
    <location>
        <begin position="299"/>
        <end position="322"/>
    </location>
</feature>
<organism evidence="5 6">
    <name type="scientific">Helicobacter ibis</name>
    <dbReference type="NCBI Taxonomy" id="2962633"/>
    <lineage>
        <taxon>Bacteria</taxon>
        <taxon>Pseudomonadati</taxon>
        <taxon>Campylobacterota</taxon>
        <taxon>Epsilonproteobacteria</taxon>
        <taxon>Campylobacterales</taxon>
        <taxon>Helicobacteraceae</taxon>
        <taxon>Helicobacter</taxon>
    </lineage>
</organism>
<feature type="transmembrane region" description="Helical" evidence="4">
    <location>
        <begin position="165"/>
        <end position="182"/>
    </location>
</feature>
<gene>
    <name evidence="5" type="ORF">PF021_06295</name>
</gene>
<feature type="transmembrane region" description="Helical" evidence="4">
    <location>
        <begin position="334"/>
        <end position="353"/>
    </location>
</feature>
<feature type="transmembrane region" description="Helical" evidence="4">
    <location>
        <begin position="134"/>
        <end position="159"/>
    </location>
</feature>
<protein>
    <submittedName>
        <fullName evidence="5">MFS transporter</fullName>
    </submittedName>
</protein>
<keyword evidence="3 4" id="KW-0472">Membrane</keyword>
<dbReference type="Gene3D" id="1.20.1250.20">
    <property type="entry name" value="MFS general substrate transporter like domains"/>
    <property type="match status" value="1"/>
</dbReference>
<evidence type="ECO:0000256" key="3">
    <source>
        <dbReference type="ARBA" id="ARBA00023136"/>
    </source>
</evidence>
<accession>A0ABT4VEZ7</accession>
<evidence type="ECO:0000256" key="1">
    <source>
        <dbReference type="ARBA" id="ARBA00022692"/>
    </source>
</evidence>
<evidence type="ECO:0000313" key="6">
    <source>
        <dbReference type="Proteomes" id="UP001210261"/>
    </source>
</evidence>
<reference evidence="5 6" key="1">
    <citation type="submission" date="2023-01" db="EMBL/GenBank/DDBJ databases">
        <title>Description of Helicobacter ibis sp. nov. isolated from faecal droppings of black-faced ibis (Theristicus melanopis).</title>
        <authorList>
            <person name="Lopez-Cantillo M."/>
            <person name="Vidal-Veuthey B."/>
            <person name="Mella A."/>
            <person name="De La Haba R."/>
            <person name="Collado L."/>
        </authorList>
    </citation>
    <scope>NUCLEOTIDE SEQUENCE [LARGE SCALE GENOMIC DNA]</scope>
    <source>
        <strain evidence="5 6">A82</strain>
    </source>
</reference>
<proteinExistence type="predicted"/>
<comment type="caution">
    <text evidence="5">The sequence shown here is derived from an EMBL/GenBank/DDBJ whole genome shotgun (WGS) entry which is preliminary data.</text>
</comment>
<evidence type="ECO:0000256" key="2">
    <source>
        <dbReference type="ARBA" id="ARBA00022989"/>
    </source>
</evidence>
<sequence>MLRGQYFALNLTILILVAINLRAPITSIGPIAEIVQKYYQISSSEVGLLTSLPLMAFGIFSFFAMYLQTSLALFLALISMLIGEILRSYGSHFLPNNSALFLGTIIIGFGIAIGNVVLPIFVKSKFKKNLSKIMSLYSLIINSSGFLGILVALPLVLMLPIPHALATWTILAFIALIAFLPYTKNKRLFKKRKRIQKSQNLFFSKTAWSVTIFMGFQCSIAYCLLAWFPTFIVEKGYSLQYASNITLFMQLISLPASFICPILLTRFKGKKEALYIACLCILYFLGFISLYYAKEPLEIFISTSIIAIPFGGVFGIVLLFISQKAIQVSTASKLSAMAQGIGYIIGAIGPYLIGKIHDITFRYDYGILLLALYALFLLIVASLSYRAKPI</sequence>
<dbReference type="InterPro" id="IPR036259">
    <property type="entry name" value="MFS_trans_sf"/>
</dbReference>
<feature type="transmembrane region" description="Helical" evidence="4">
    <location>
        <begin position="6"/>
        <end position="25"/>
    </location>
</feature>
<dbReference type="EMBL" id="JAQHXR010000003">
    <property type="protein sequence ID" value="MDA3969286.1"/>
    <property type="molecule type" value="Genomic_DNA"/>
</dbReference>
<dbReference type="PANTHER" id="PTHR23523">
    <property type="match status" value="1"/>
</dbReference>
<keyword evidence="1 4" id="KW-0812">Transmembrane</keyword>
<dbReference type="InterPro" id="IPR011701">
    <property type="entry name" value="MFS"/>
</dbReference>
<feature type="transmembrane region" description="Helical" evidence="4">
    <location>
        <begin position="241"/>
        <end position="264"/>
    </location>
</feature>
<feature type="transmembrane region" description="Helical" evidence="4">
    <location>
        <begin position="46"/>
        <end position="79"/>
    </location>
</feature>
<feature type="transmembrane region" description="Helical" evidence="4">
    <location>
        <begin position="365"/>
        <end position="385"/>
    </location>
</feature>